<dbReference type="InterPro" id="IPR002509">
    <property type="entry name" value="NODB_dom"/>
</dbReference>
<evidence type="ECO:0000256" key="2">
    <source>
        <dbReference type="ARBA" id="ARBA00022729"/>
    </source>
</evidence>
<evidence type="ECO:0000313" key="5">
    <source>
        <dbReference type="EMBL" id="QFU82618.1"/>
    </source>
</evidence>
<protein>
    <submittedName>
        <fullName evidence="5">Polysaccharide deacetylase family protein</fullName>
    </submittedName>
</protein>
<dbReference type="KEGG" id="nas:GCU68_08840"/>
<dbReference type="InterPro" id="IPR011330">
    <property type="entry name" value="Glyco_hydro/deAcase_b/a-brl"/>
</dbReference>
<comment type="subcellular location">
    <subcellularLocation>
        <location evidence="1">Secreted</location>
    </subcellularLocation>
</comment>
<gene>
    <name evidence="5" type="ORF">GCU68_08840</name>
</gene>
<keyword evidence="2" id="KW-0732">Signal</keyword>
<evidence type="ECO:0000313" key="6">
    <source>
        <dbReference type="Proteomes" id="UP000326170"/>
    </source>
</evidence>
<reference evidence="5 6" key="1">
    <citation type="journal article" date="2007" name="Int. J. Syst. Evol. Microbiol.">
        <title>Natronorubrum sulfidifaciens sp. nov., an extremely haloalkaliphilic archaeon isolated from Aiding salt lake in Xin-Jiang, China.</title>
        <authorList>
            <person name="Cui H.L."/>
            <person name="Tohty D."/>
            <person name="Liu H.C."/>
            <person name="Liu S.J."/>
            <person name="Oren A."/>
            <person name="Zhou P.J."/>
        </authorList>
    </citation>
    <scope>NUCLEOTIDE SEQUENCE [LARGE SCALE GENOMIC DNA]</scope>
    <source>
        <strain evidence="5 6">7-3</strain>
    </source>
</reference>
<dbReference type="Gene3D" id="3.20.20.370">
    <property type="entry name" value="Glycoside hydrolase/deacetylase"/>
    <property type="match status" value="1"/>
</dbReference>
<sequence length="412" mass="45396">MNRRAYLAAGVSLCLAGCTASRRSDSRATTDGDDESTADPGTEPTTDSIATHPNAAGTDDDFSDLDVWEVAGGTLTADPGRAVVGSQSARLLTHSSEGATQLAKRFTEPRDLSDVVPGVAVAADGFVTPWIRFVDTDGNRLDCRRSVSGELPLMRYNFGIEAVDSTFDETRVREIHLQLWTKDGTRRTVWFDDLHFTPRPETGLVSIQFDDGSATDYTEALPILEEYGYTATTFINPVSIDSGEDWLTTTQLSALDDAGWCIANHTWSHARLPELSRTEQAAEIREGKRWLLERGFDDGADYFAYPYGRYDATTLELVADEHSIGFAAGRPAQGYLTNPRLASRLGEPGTDRLRTALERTATHRGITSVLYHRLAGDDLETFETLVETIHEYESRGELEVVLPSDLERDALF</sequence>
<feature type="domain" description="NodB homology" evidence="4">
    <location>
        <begin position="203"/>
        <end position="412"/>
    </location>
</feature>
<accession>A0A5P9P3B1</accession>
<proteinExistence type="predicted"/>
<evidence type="ECO:0000259" key="4">
    <source>
        <dbReference type="PROSITE" id="PS51677"/>
    </source>
</evidence>
<dbReference type="PANTHER" id="PTHR34216">
    <property type="match status" value="1"/>
</dbReference>
<dbReference type="GO" id="GO:0005975">
    <property type="term" value="P:carbohydrate metabolic process"/>
    <property type="evidence" value="ECO:0007669"/>
    <property type="project" value="InterPro"/>
</dbReference>
<name>A0A5P9P3B1_9EURY</name>
<dbReference type="PROSITE" id="PS51677">
    <property type="entry name" value="NODB"/>
    <property type="match status" value="1"/>
</dbReference>
<dbReference type="Proteomes" id="UP000326170">
    <property type="component" value="Chromosome"/>
</dbReference>
<evidence type="ECO:0000256" key="1">
    <source>
        <dbReference type="ARBA" id="ARBA00004613"/>
    </source>
</evidence>
<feature type="region of interest" description="Disordered" evidence="3">
    <location>
        <begin position="22"/>
        <end position="62"/>
    </location>
</feature>
<dbReference type="GO" id="GO:0005576">
    <property type="term" value="C:extracellular region"/>
    <property type="evidence" value="ECO:0007669"/>
    <property type="project" value="UniProtKB-SubCell"/>
</dbReference>
<organism evidence="5 6">
    <name type="scientific">Natronorubrum aibiense</name>
    <dbReference type="NCBI Taxonomy" id="348826"/>
    <lineage>
        <taxon>Archaea</taxon>
        <taxon>Methanobacteriati</taxon>
        <taxon>Methanobacteriota</taxon>
        <taxon>Stenosarchaea group</taxon>
        <taxon>Halobacteria</taxon>
        <taxon>Halobacteriales</taxon>
        <taxon>Natrialbaceae</taxon>
        <taxon>Natronorubrum</taxon>
    </lineage>
</organism>
<dbReference type="GO" id="GO:0016810">
    <property type="term" value="F:hydrolase activity, acting on carbon-nitrogen (but not peptide) bonds"/>
    <property type="evidence" value="ECO:0007669"/>
    <property type="project" value="InterPro"/>
</dbReference>
<dbReference type="RefSeq" id="WP_152940797.1">
    <property type="nucleotide sequence ID" value="NZ_CP045488.1"/>
</dbReference>
<dbReference type="GeneID" id="42301148"/>
<dbReference type="InterPro" id="IPR051398">
    <property type="entry name" value="Polysacch_Deacetylase"/>
</dbReference>
<dbReference type="PANTHER" id="PTHR34216:SF3">
    <property type="entry name" value="POLY-BETA-1,6-N-ACETYL-D-GLUCOSAMINE N-DEACETYLASE"/>
    <property type="match status" value="1"/>
</dbReference>
<dbReference type="AlphaFoldDB" id="A0A5P9P3B1"/>
<dbReference type="CDD" id="cd10970">
    <property type="entry name" value="CE4_DAC_u1_6s"/>
    <property type="match status" value="1"/>
</dbReference>
<dbReference type="OrthoDB" id="10436at2157"/>
<dbReference type="SUPFAM" id="SSF88713">
    <property type="entry name" value="Glycoside hydrolase/deacetylase"/>
    <property type="match status" value="1"/>
</dbReference>
<keyword evidence="6" id="KW-1185">Reference proteome</keyword>
<dbReference type="Pfam" id="PF01522">
    <property type="entry name" value="Polysacc_deac_1"/>
    <property type="match status" value="1"/>
</dbReference>
<dbReference type="EMBL" id="CP045488">
    <property type="protein sequence ID" value="QFU82618.1"/>
    <property type="molecule type" value="Genomic_DNA"/>
</dbReference>
<evidence type="ECO:0000256" key="3">
    <source>
        <dbReference type="SAM" id="MobiDB-lite"/>
    </source>
</evidence>